<name>A0ACC1R747_9HYPO</name>
<evidence type="ECO:0000313" key="2">
    <source>
        <dbReference type="Proteomes" id="UP001148737"/>
    </source>
</evidence>
<organism evidence="1 2">
    <name type="scientific">Lecanicillium saksenae</name>
    <dbReference type="NCBI Taxonomy" id="468837"/>
    <lineage>
        <taxon>Eukaryota</taxon>
        <taxon>Fungi</taxon>
        <taxon>Dikarya</taxon>
        <taxon>Ascomycota</taxon>
        <taxon>Pezizomycotina</taxon>
        <taxon>Sordariomycetes</taxon>
        <taxon>Hypocreomycetidae</taxon>
        <taxon>Hypocreales</taxon>
        <taxon>Cordycipitaceae</taxon>
        <taxon>Lecanicillium</taxon>
    </lineage>
</organism>
<keyword evidence="2" id="KW-1185">Reference proteome</keyword>
<dbReference type="Proteomes" id="UP001148737">
    <property type="component" value="Unassembled WGS sequence"/>
</dbReference>
<protein>
    <submittedName>
        <fullName evidence="1">Uncharacterized protein</fullName>
    </submittedName>
</protein>
<accession>A0ACC1R747</accession>
<proteinExistence type="predicted"/>
<reference evidence="1" key="1">
    <citation type="submission" date="2022-07" db="EMBL/GenBank/DDBJ databases">
        <title>Genome Sequence of Lecanicillium saksenae.</title>
        <authorList>
            <person name="Buettner E."/>
        </authorList>
    </citation>
    <scope>NUCLEOTIDE SEQUENCE</scope>
    <source>
        <strain evidence="1">VT-O1</strain>
    </source>
</reference>
<gene>
    <name evidence="1" type="ORF">NLG97_g215</name>
</gene>
<sequence length="702" mass="78351">MHQSRTQINETSLTDQNLPSVRPDRRGGTQSSSIDIGNAADNQTSKVSEAASSPSDYGSFRDREKGNRYVNGSHWAAVLDSITDLKNYLRQEDEATTSLQEQSSTTDQPPPPPQLLYPSEMSDTAVSIIDSLPPRPVVDRLVSHFFNVELSQGILHSGQFLREYEKFWKSPEDTPIVWVGLLFSIMCLSTQCQEAVNHLAQASAEGLPGTHALQPRKTEKRILAETYKSKAIKCLQLGHYTKGGPHVLETLILYVLIEWFYLEDIDFGISVLIANIVQIALHMGYHREPSHFPSISPFAGEMRRRVWAMIVQLDFSVSAQLGLPGVLRHSHVETAQPRNLHDRDFDADMTILPDSRAETEVTPILYTGAKLRLVAVGRKVMDAATDRLPTSYDETVEIDKELNEAKASLPSSLQWKGIASALNSSSLTILLTVFLECMTLNFKVVLHKVFLEPGNYQKKHQPSRRICLEAAMKLLALHHMVDEELEPGGLLYESHWRISSSVNSPFLLATSVLCFYVQSLEKRRQNGQAAELDDGVHEQDIKAELRKSLAIWMRRGSRSREARKAAIAVHHILGNPGENLEPPMPVRDLEMPSPEPAFPPAAAISYFPEIGQVYDFPGAALYYGVDDMSWPAFATVNVTFRTLEKLQMIPNAPTFAEIWPMLIQMCHSPCPAWEGVHAGSPSLSVARSTFTARLKALSRVLI</sequence>
<dbReference type="EMBL" id="JANAKD010000006">
    <property type="protein sequence ID" value="KAJ3499577.1"/>
    <property type="molecule type" value="Genomic_DNA"/>
</dbReference>
<evidence type="ECO:0000313" key="1">
    <source>
        <dbReference type="EMBL" id="KAJ3499577.1"/>
    </source>
</evidence>
<comment type="caution">
    <text evidence="1">The sequence shown here is derived from an EMBL/GenBank/DDBJ whole genome shotgun (WGS) entry which is preliminary data.</text>
</comment>